<accession>A0A3G5A244</accession>
<reference evidence="1" key="1">
    <citation type="submission" date="2018-10" db="EMBL/GenBank/DDBJ databases">
        <title>Hidden diversity of soil giant viruses.</title>
        <authorList>
            <person name="Schulz F."/>
            <person name="Alteio L."/>
            <person name="Goudeau D."/>
            <person name="Ryan E.M."/>
            <person name="Malmstrom R.R."/>
            <person name="Blanchard J."/>
            <person name="Woyke T."/>
        </authorList>
    </citation>
    <scope>NUCLEOTIDE SEQUENCE</scope>
    <source>
        <strain evidence="1">HAV1</strain>
    </source>
</reference>
<organism evidence="1">
    <name type="scientific">Harvfovirus sp</name>
    <dbReference type="NCBI Taxonomy" id="2487768"/>
    <lineage>
        <taxon>Viruses</taxon>
        <taxon>Varidnaviria</taxon>
        <taxon>Bamfordvirae</taxon>
        <taxon>Nucleocytoviricota</taxon>
        <taxon>Megaviricetes</taxon>
        <taxon>Imitervirales</taxon>
        <taxon>Mimiviridae</taxon>
        <taxon>Klosneuvirinae</taxon>
    </lineage>
</organism>
<evidence type="ECO:0000313" key="1">
    <source>
        <dbReference type="EMBL" id="AYV81297.1"/>
    </source>
</evidence>
<name>A0A3G5A244_9VIRU</name>
<sequence length="317" mass="34651">MCENSIYDKKILVVNDPFFGGKNVTVDPLLINPWGLAKVGDTLYVNDNASKVITLYTLQGAKLPTVLNLRPFSSTGLIANNTNNFKIGSPGIPSLIIFCGNEPLVNKSSIFAYNPLVNPLPETITLVKFHPTGLCIHQNYLFVCGPLGFNVFNSNFMTDAVTDELQNILQDSFVEPTIPPFNLVSICNKLYITYAGPNASLGNGYVDQVKIRFIQSTPYVQITRIINRGVLNRPWGITLSPNNLLLIGNQGDGLINQFTLDGCPLGPLKETKCLTSLTDGLWSLLTYQDKIFFTAGPTNNTNGVLGKLTLVAEDDSD</sequence>
<gene>
    <name evidence="1" type="ORF">Harvfovirus26_5</name>
</gene>
<protein>
    <submittedName>
        <fullName evidence="1">TIGR03118 family protein</fullName>
    </submittedName>
</protein>
<dbReference type="EMBL" id="MK072268">
    <property type="protein sequence ID" value="AYV81297.1"/>
    <property type="molecule type" value="Genomic_DNA"/>
</dbReference>
<proteinExistence type="predicted"/>
<dbReference type="SUPFAM" id="SSF101898">
    <property type="entry name" value="NHL repeat"/>
    <property type="match status" value="1"/>
</dbReference>